<evidence type="ECO:0000313" key="2">
    <source>
        <dbReference type="Proteomes" id="UP001178507"/>
    </source>
</evidence>
<dbReference type="AlphaFoldDB" id="A0AA36MWK8"/>
<dbReference type="Proteomes" id="UP001178507">
    <property type="component" value="Unassembled WGS sequence"/>
</dbReference>
<protein>
    <submittedName>
        <fullName evidence="1">Uncharacterized protein</fullName>
    </submittedName>
</protein>
<organism evidence="1 2">
    <name type="scientific">Effrenium voratum</name>
    <dbReference type="NCBI Taxonomy" id="2562239"/>
    <lineage>
        <taxon>Eukaryota</taxon>
        <taxon>Sar</taxon>
        <taxon>Alveolata</taxon>
        <taxon>Dinophyceae</taxon>
        <taxon>Suessiales</taxon>
        <taxon>Symbiodiniaceae</taxon>
        <taxon>Effrenium</taxon>
    </lineage>
</organism>
<comment type="caution">
    <text evidence="1">The sequence shown here is derived from an EMBL/GenBank/DDBJ whole genome shotgun (WGS) entry which is preliminary data.</text>
</comment>
<keyword evidence="2" id="KW-1185">Reference proteome</keyword>
<dbReference type="EMBL" id="CAUJNA010001788">
    <property type="protein sequence ID" value="CAJ1389025.1"/>
    <property type="molecule type" value="Genomic_DNA"/>
</dbReference>
<evidence type="ECO:0000313" key="1">
    <source>
        <dbReference type="EMBL" id="CAJ1389025.1"/>
    </source>
</evidence>
<proteinExistence type="predicted"/>
<name>A0AA36MWK8_9DINO</name>
<reference evidence="1" key="1">
    <citation type="submission" date="2023-08" db="EMBL/GenBank/DDBJ databases">
        <authorList>
            <person name="Chen Y."/>
            <person name="Shah S."/>
            <person name="Dougan E. K."/>
            <person name="Thang M."/>
            <person name="Chan C."/>
        </authorList>
    </citation>
    <scope>NUCLEOTIDE SEQUENCE</scope>
</reference>
<accession>A0AA36MWK8</accession>
<sequence>ARRESWQWRICLEWWIPTTCLKMEKFEEFVLESLQYTIRRLCLLEFFVHQQILTFVNAESDSRSEQLDALRSLVRKLESIGELERLFLQLHRLRVMTETLSSKERLEPGVFLGAQNISLRMWNLQLCFPWCTVNQFADVEFATAFLGEVSFRMR</sequence>
<gene>
    <name evidence="1" type="ORF">EVOR1521_LOCUS14732</name>
</gene>
<feature type="non-terminal residue" evidence="1">
    <location>
        <position position="1"/>
    </location>
</feature>